<name>A0ABW1SNB9_9LACO</name>
<evidence type="ECO:0000256" key="1">
    <source>
        <dbReference type="SAM" id="Phobius"/>
    </source>
</evidence>
<organism evidence="2 3">
    <name type="scientific">Lactiplantibacillus nangangensis</name>
    <dbReference type="NCBI Taxonomy" id="2559917"/>
    <lineage>
        <taxon>Bacteria</taxon>
        <taxon>Bacillati</taxon>
        <taxon>Bacillota</taxon>
        <taxon>Bacilli</taxon>
        <taxon>Lactobacillales</taxon>
        <taxon>Lactobacillaceae</taxon>
        <taxon>Lactiplantibacillus</taxon>
    </lineage>
</organism>
<protein>
    <recommendedName>
        <fullName evidence="4">DUF2812 domain-containing protein</fullName>
    </recommendedName>
</protein>
<keyword evidence="1" id="KW-1133">Transmembrane helix</keyword>
<reference evidence="3" key="1">
    <citation type="journal article" date="2019" name="Int. J. Syst. Evol. Microbiol.">
        <title>The Global Catalogue of Microorganisms (GCM) 10K type strain sequencing project: providing services to taxonomists for standard genome sequencing and annotation.</title>
        <authorList>
            <consortium name="The Broad Institute Genomics Platform"/>
            <consortium name="The Broad Institute Genome Sequencing Center for Infectious Disease"/>
            <person name="Wu L."/>
            <person name="Ma J."/>
        </authorList>
    </citation>
    <scope>NUCLEOTIDE SEQUENCE [LARGE SCALE GENOMIC DNA]</scope>
    <source>
        <strain evidence="3">CCM 8930</strain>
    </source>
</reference>
<accession>A0ABW1SNB9</accession>
<comment type="caution">
    <text evidence="2">The sequence shown here is derived from an EMBL/GenBank/DDBJ whole genome shotgun (WGS) entry which is preliminary data.</text>
</comment>
<keyword evidence="1" id="KW-0812">Transmembrane</keyword>
<proteinExistence type="predicted"/>
<evidence type="ECO:0000313" key="3">
    <source>
        <dbReference type="Proteomes" id="UP001596171"/>
    </source>
</evidence>
<feature type="transmembrane region" description="Helical" evidence="1">
    <location>
        <begin position="109"/>
        <end position="131"/>
    </location>
</feature>
<dbReference type="Proteomes" id="UP001596171">
    <property type="component" value="Unassembled WGS sequence"/>
</dbReference>
<gene>
    <name evidence="2" type="ORF">ACFP1L_12950</name>
</gene>
<evidence type="ECO:0000313" key="2">
    <source>
        <dbReference type="EMBL" id="MFC6202773.1"/>
    </source>
</evidence>
<dbReference type="EMBL" id="JBHSSE010000027">
    <property type="protein sequence ID" value="MFC6202773.1"/>
    <property type="molecule type" value="Genomic_DNA"/>
</dbReference>
<feature type="transmembrane region" description="Helical" evidence="1">
    <location>
        <begin position="143"/>
        <end position="166"/>
    </location>
</feature>
<keyword evidence="3" id="KW-1185">Reference proteome</keyword>
<dbReference type="RefSeq" id="WP_137616693.1">
    <property type="nucleotide sequence ID" value="NZ_BJDI01000011.1"/>
</dbReference>
<sequence>MQKTRFFLKGSAAETAWLNRLAQQGQQLTQIDGWHYQFKPVDQPGQVLAEYLPAETLTAMADTFRPLASYRFKHNKFAVAYSKVAAVNRIVKADDNYRLKVTRQARDMALNWINGSIVGFWLMLCAAILLANQTRIMIPTATFLSGLALGTALMAVFTTISLVAAIRLHRQVHQLVQLTGNDEGTWKPTFHVMFRHQKDVPDTDQFGELGKWLLSVHNDKGDYYFDLRSSLSEYDIRSTIQKVINKEDFTVMSCFGLYPL</sequence>
<keyword evidence="1" id="KW-0472">Membrane</keyword>
<evidence type="ECO:0008006" key="4">
    <source>
        <dbReference type="Google" id="ProtNLM"/>
    </source>
</evidence>